<reference evidence="1" key="2">
    <citation type="journal article" date="2015" name="Fish Shellfish Immunol.">
        <title>Early steps in the European eel (Anguilla anguilla)-Vibrio vulnificus interaction in the gills: Role of the RtxA13 toxin.</title>
        <authorList>
            <person name="Callol A."/>
            <person name="Pajuelo D."/>
            <person name="Ebbesson L."/>
            <person name="Teles M."/>
            <person name="MacKenzie S."/>
            <person name="Amaro C."/>
        </authorList>
    </citation>
    <scope>NUCLEOTIDE SEQUENCE</scope>
</reference>
<organism evidence="1">
    <name type="scientific">Anguilla anguilla</name>
    <name type="common">European freshwater eel</name>
    <name type="synonym">Muraena anguilla</name>
    <dbReference type="NCBI Taxonomy" id="7936"/>
    <lineage>
        <taxon>Eukaryota</taxon>
        <taxon>Metazoa</taxon>
        <taxon>Chordata</taxon>
        <taxon>Craniata</taxon>
        <taxon>Vertebrata</taxon>
        <taxon>Euteleostomi</taxon>
        <taxon>Actinopterygii</taxon>
        <taxon>Neopterygii</taxon>
        <taxon>Teleostei</taxon>
        <taxon>Anguilliformes</taxon>
        <taxon>Anguillidae</taxon>
        <taxon>Anguilla</taxon>
    </lineage>
</organism>
<name>A0A0E9VQW0_ANGAN</name>
<reference evidence="1" key="1">
    <citation type="submission" date="2014-11" db="EMBL/GenBank/DDBJ databases">
        <authorList>
            <person name="Amaro Gonzalez C."/>
        </authorList>
    </citation>
    <scope>NUCLEOTIDE SEQUENCE</scope>
</reference>
<sequence>MTCHLLHCCHLTCTCHLMPEMFTWL</sequence>
<dbReference type="EMBL" id="GBXM01045280">
    <property type="protein sequence ID" value="JAH63297.1"/>
    <property type="molecule type" value="Transcribed_RNA"/>
</dbReference>
<protein>
    <submittedName>
        <fullName evidence="1">Uncharacterized protein</fullName>
    </submittedName>
</protein>
<dbReference type="AlphaFoldDB" id="A0A0E9VQW0"/>
<accession>A0A0E9VQW0</accession>
<proteinExistence type="predicted"/>
<dbReference type="EMBL" id="GBXM01028914">
    <property type="protein sequence ID" value="JAH79663.1"/>
    <property type="molecule type" value="Transcribed_RNA"/>
</dbReference>
<dbReference type="EMBL" id="GBXM01039347">
    <property type="protein sequence ID" value="JAH69230.1"/>
    <property type="molecule type" value="Transcribed_RNA"/>
</dbReference>
<evidence type="ECO:0000313" key="1">
    <source>
        <dbReference type="EMBL" id="JAH79663.1"/>
    </source>
</evidence>